<gene>
    <name evidence="3" type="ORF">SAMN05216223_112188</name>
</gene>
<feature type="compositionally biased region" description="Basic and acidic residues" evidence="1">
    <location>
        <begin position="56"/>
        <end position="67"/>
    </location>
</feature>
<evidence type="ECO:0000313" key="3">
    <source>
        <dbReference type="EMBL" id="SEG81186.1"/>
    </source>
</evidence>
<evidence type="ECO:0000259" key="2">
    <source>
        <dbReference type="Pfam" id="PF08940"/>
    </source>
</evidence>
<keyword evidence="4" id="KW-1185">Reference proteome</keyword>
<dbReference type="OrthoDB" id="4828144at2"/>
<dbReference type="Gene3D" id="2.30.30.440">
    <property type="entry name" value="Domain of unknown function DUF1918"/>
    <property type="match status" value="1"/>
</dbReference>
<dbReference type="RefSeq" id="WP_103888465.1">
    <property type="nucleotide sequence ID" value="NZ_FNVU01000012.1"/>
</dbReference>
<sequence>MQANKGDRLRVHGRTVGHGDRLAEVEEVLGEAGEPPYRVRYDDGHEAIVAPGPDSVVEHETEQRRTR</sequence>
<organism evidence="3 4">
    <name type="scientific">Actinacidiphila yanglinensis</name>
    <dbReference type="NCBI Taxonomy" id="310779"/>
    <lineage>
        <taxon>Bacteria</taxon>
        <taxon>Bacillati</taxon>
        <taxon>Actinomycetota</taxon>
        <taxon>Actinomycetes</taxon>
        <taxon>Kitasatosporales</taxon>
        <taxon>Streptomycetaceae</taxon>
        <taxon>Actinacidiphila</taxon>
    </lineage>
</organism>
<proteinExistence type="predicted"/>
<protein>
    <recommendedName>
        <fullName evidence="2">DUF1918 domain-containing protein</fullName>
    </recommendedName>
</protein>
<dbReference type="Proteomes" id="UP000236754">
    <property type="component" value="Unassembled WGS sequence"/>
</dbReference>
<dbReference type="SUPFAM" id="SSF50118">
    <property type="entry name" value="Cell growth inhibitor/plasmid maintenance toxic component"/>
    <property type="match status" value="1"/>
</dbReference>
<dbReference type="EMBL" id="FNVU01000012">
    <property type="protein sequence ID" value="SEG81186.1"/>
    <property type="molecule type" value="Genomic_DNA"/>
</dbReference>
<feature type="domain" description="DUF1918" evidence="2">
    <location>
        <begin position="1"/>
        <end position="57"/>
    </location>
</feature>
<dbReference type="AlphaFoldDB" id="A0A1H6D9K2"/>
<evidence type="ECO:0000256" key="1">
    <source>
        <dbReference type="SAM" id="MobiDB-lite"/>
    </source>
</evidence>
<evidence type="ECO:0000313" key="4">
    <source>
        <dbReference type="Proteomes" id="UP000236754"/>
    </source>
</evidence>
<accession>A0A1H6D9K2</accession>
<dbReference type="InterPro" id="IPR015035">
    <property type="entry name" value="DUF1918"/>
</dbReference>
<dbReference type="Pfam" id="PF08940">
    <property type="entry name" value="DUF1918"/>
    <property type="match status" value="1"/>
</dbReference>
<feature type="region of interest" description="Disordered" evidence="1">
    <location>
        <begin position="47"/>
        <end position="67"/>
    </location>
</feature>
<name>A0A1H6D9K2_9ACTN</name>
<reference evidence="3 4" key="1">
    <citation type="submission" date="2016-10" db="EMBL/GenBank/DDBJ databases">
        <authorList>
            <person name="de Groot N.N."/>
        </authorList>
    </citation>
    <scope>NUCLEOTIDE SEQUENCE [LARGE SCALE GENOMIC DNA]</scope>
    <source>
        <strain evidence="3 4">CGMCC 4.2023</strain>
    </source>
</reference>